<keyword evidence="5" id="KW-1185">Reference proteome</keyword>
<dbReference type="PROSITE" id="PS00012">
    <property type="entry name" value="PHOSPHOPANTETHEINE"/>
    <property type="match status" value="1"/>
</dbReference>
<comment type="caution">
    <text evidence="4">The sequence shown here is derived from an EMBL/GenBank/DDBJ whole genome shotgun (WGS) entry which is preliminary data.</text>
</comment>
<evidence type="ECO:0000313" key="5">
    <source>
        <dbReference type="Proteomes" id="UP000661077"/>
    </source>
</evidence>
<organism evidence="4 5">
    <name type="scientific">Steroidobacter gossypii</name>
    <dbReference type="NCBI Taxonomy" id="2805490"/>
    <lineage>
        <taxon>Bacteria</taxon>
        <taxon>Pseudomonadati</taxon>
        <taxon>Pseudomonadota</taxon>
        <taxon>Gammaproteobacteria</taxon>
        <taxon>Steroidobacterales</taxon>
        <taxon>Steroidobacteraceae</taxon>
        <taxon>Steroidobacter</taxon>
    </lineage>
</organism>
<reference evidence="4 5" key="1">
    <citation type="journal article" date="2021" name="Int. J. Syst. Evol. Microbiol.">
        <title>Steroidobacter gossypii sp. nov., isolated from soil of cotton cropping field.</title>
        <authorList>
            <person name="Huang R."/>
            <person name="Yang S."/>
            <person name="Zhen C."/>
            <person name="Liu W."/>
        </authorList>
    </citation>
    <scope>NUCLEOTIDE SEQUENCE [LARGE SCALE GENOMIC DNA]</scope>
    <source>
        <strain evidence="4 5">S1-65</strain>
    </source>
</reference>
<dbReference type="SUPFAM" id="SSF47336">
    <property type="entry name" value="ACP-like"/>
    <property type="match status" value="1"/>
</dbReference>
<keyword evidence="2" id="KW-0597">Phosphoprotein</keyword>
<dbReference type="InterPro" id="IPR036736">
    <property type="entry name" value="ACP-like_sf"/>
</dbReference>
<protein>
    <submittedName>
        <fullName evidence="4">Acyl carrier protein</fullName>
    </submittedName>
</protein>
<dbReference type="Pfam" id="PF00550">
    <property type="entry name" value="PP-binding"/>
    <property type="match status" value="1"/>
</dbReference>
<dbReference type="RefSeq" id="WP_203168668.1">
    <property type="nucleotide sequence ID" value="NZ_JAEVLS010000004.1"/>
</dbReference>
<dbReference type="PROSITE" id="PS50075">
    <property type="entry name" value="CARRIER"/>
    <property type="match status" value="1"/>
</dbReference>
<evidence type="ECO:0000256" key="1">
    <source>
        <dbReference type="ARBA" id="ARBA00022450"/>
    </source>
</evidence>
<name>A0ABS1X018_9GAMM</name>
<sequence>MTMERLAQIVNRVVSSPRAPEVRESSRFVEDLGFSSVNAIMLIALIEQEFEIDLEQHMTQLMQIQTVGGAADYISSVAADAK</sequence>
<dbReference type="InterPro" id="IPR006162">
    <property type="entry name" value="Ppantetheine_attach_site"/>
</dbReference>
<dbReference type="Gene3D" id="1.10.1200.10">
    <property type="entry name" value="ACP-like"/>
    <property type="match status" value="1"/>
</dbReference>
<dbReference type="InterPro" id="IPR009081">
    <property type="entry name" value="PP-bd_ACP"/>
</dbReference>
<evidence type="ECO:0000259" key="3">
    <source>
        <dbReference type="PROSITE" id="PS50075"/>
    </source>
</evidence>
<evidence type="ECO:0000256" key="2">
    <source>
        <dbReference type="ARBA" id="ARBA00022553"/>
    </source>
</evidence>
<evidence type="ECO:0000313" key="4">
    <source>
        <dbReference type="EMBL" id="MBM0106547.1"/>
    </source>
</evidence>
<dbReference type="Proteomes" id="UP000661077">
    <property type="component" value="Unassembled WGS sequence"/>
</dbReference>
<accession>A0ABS1X018</accession>
<keyword evidence="1" id="KW-0596">Phosphopantetheine</keyword>
<proteinExistence type="predicted"/>
<gene>
    <name evidence="4" type="ORF">JM946_17600</name>
</gene>
<feature type="domain" description="Carrier" evidence="3">
    <location>
        <begin position="1"/>
        <end position="78"/>
    </location>
</feature>
<dbReference type="EMBL" id="JAEVLS010000004">
    <property type="protein sequence ID" value="MBM0106547.1"/>
    <property type="molecule type" value="Genomic_DNA"/>
</dbReference>